<evidence type="ECO:0000256" key="1">
    <source>
        <dbReference type="ARBA" id="ARBA00023015"/>
    </source>
</evidence>
<dbReference type="Pfam" id="PF16925">
    <property type="entry name" value="TetR_C_13"/>
    <property type="match status" value="1"/>
</dbReference>
<gene>
    <name evidence="6" type="ORF">ACFPQB_21550</name>
</gene>
<dbReference type="InterPro" id="IPR036271">
    <property type="entry name" value="Tet_transcr_reg_TetR-rel_C_sf"/>
</dbReference>
<dbReference type="RefSeq" id="WP_206055923.1">
    <property type="nucleotide sequence ID" value="NZ_JBHSNS010000016.1"/>
</dbReference>
<reference evidence="7" key="1">
    <citation type="journal article" date="2019" name="Int. J. Syst. Evol. Microbiol.">
        <title>The Global Catalogue of Microorganisms (GCM) 10K type strain sequencing project: providing services to taxonomists for standard genome sequencing and annotation.</title>
        <authorList>
            <consortium name="The Broad Institute Genomics Platform"/>
            <consortium name="The Broad Institute Genome Sequencing Center for Infectious Disease"/>
            <person name="Wu L."/>
            <person name="Ma J."/>
        </authorList>
    </citation>
    <scope>NUCLEOTIDE SEQUENCE [LARGE SCALE GENOMIC DNA]</scope>
    <source>
        <strain evidence="7">YIM 94188</strain>
    </source>
</reference>
<evidence type="ECO:0000256" key="2">
    <source>
        <dbReference type="ARBA" id="ARBA00023125"/>
    </source>
</evidence>
<keyword evidence="7" id="KW-1185">Reference proteome</keyword>
<accession>A0ABW0ZKK0</accession>
<dbReference type="EMBL" id="JBHSNS010000016">
    <property type="protein sequence ID" value="MFC5731511.1"/>
    <property type="molecule type" value="Genomic_DNA"/>
</dbReference>
<keyword evidence="2 4" id="KW-0238">DNA-binding</keyword>
<dbReference type="InterPro" id="IPR011075">
    <property type="entry name" value="TetR_C"/>
</dbReference>
<dbReference type="PANTHER" id="PTHR47506">
    <property type="entry name" value="TRANSCRIPTIONAL REGULATORY PROTEIN"/>
    <property type="match status" value="1"/>
</dbReference>
<dbReference type="InterPro" id="IPR001647">
    <property type="entry name" value="HTH_TetR"/>
</dbReference>
<evidence type="ECO:0000313" key="7">
    <source>
        <dbReference type="Proteomes" id="UP001596072"/>
    </source>
</evidence>
<organism evidence="6 7">
    <name type="scientific">Nocardioides vastitatis</name>
    <dbReference type="NCBI Taxonomy" id="2568655"/>
    <lineage>
        <taxon>Bacteria</taxon>
        <taxon>Bacillati</taxon>
        <taxon>Actinomycetota</taxon>
        <taxon>Actinomycetes</taxon>
        <taxon>Propionibacteriales</taxon>
        <taxon>Nocardioidaceae</taxon>
        <taxon>Nocardioides</taxon>
    </lineage>
</organism>
<keyword evidence="3" id="KW-0804">Transcription</keyword>
<dbReference type="Pfam" id="PF00440">
    <property type="entry name" value="TetR_N"/>
    <property type="match status" value="1"/>
</dbReference>
<feature type="domain" description="HTH tetR-type" evidence="5">
    <location>
        <begin position="14"/>
        <end position="74"/>
    </location>
</feature>
<dbReference type="Gene3D" id="1.10.357.10">
    <property type="entry name" value="Tetracycline Repressor, domain 2"/>
    <property type="match status" value="1"/>
</dbReference>
<comment type="caution">
    <text evidence="6">The sequence shown here is derived from an EMBL/GenBank/DDBJ whole genome shotgun (WGS) entry which is preliminary data.</text>
</comment>
<dbReference type="Proteomes" id="UP001596072">
    <property type="component" value="Unassembled WGS sequence"/>
</dbReference>
<feature type="DNA-binding region" description="H-T-H motif" evidence="4">
    <location>
        <begin position="37"/>
        <end position="56"/>
    </location>
</feature>
<name>A0ABW0ZKK0_9ACTN</name>
<proteinExistence type="predicted"/>
<protein>
    <submittedName>
        <fullName evidence="6">TetR/AcrR family transcriptional regulator</fullName>
    </submittedName>
</protein>
<dbReference type="SUPFAM" id="SSF46689">
    <property type="entry name" value="Homeodomain-like"/>
    <property type="match status" value="1"/>
</dbReference>
<evidence type="ECO:0000256" key="3">
    <source>
        <dbReference type="ARBA" id="ARBA00023163"/>
    </source>
</evidence>
<keyword evidence="1" id="KW-0805">Transcription regulation</keyword>
<dbReference type="SUPFAM" id="SSF48498">
    <property type="entry name" value="Tetracyclin repressor-like, C-terminal domain"/>
    <property type="match status" value="1"/>
</dbReference>
<dbReference type="PROSITE" id="PS50977">
    <property type="entry name" value="HTH_TETR_2"/>
    <property type="match status" value="1"/>
</dbReference>
<dbReference type="InterPro" id="IPR009057">
    <property type="entry name" value="Homeodomain-like_sf"/>
</dbReference>
<evidence type="ECO:0000259" key="5">
    <source>
        <dbReference type="PROSITE" id="PS50977"/>
    </source>
</evidence>
<evidence type="ECO:0000313" key="6">
    <source>
        <dbReference type="EMBL" id="MFC5731511.1"/>
    </source>
</evidence>
<sequence>MVSPRTKTAPDRPLPHRDRLLREGMRAFYAVGFHGTTVDAILETSEVPKGSFYHHFGSKEAFARAVLEQYMAFQLDLMGTWADRDDLTTPEKVEGYFDELVSNFVRSGFERACLAGKFSTELAASSDAFRIELNAGFARWKAGLAAMLSAGQENGDIRSDLPAAELATTVLVLLQGGFVLALSDHDDRSLESVRSTLATVLSPPRKRRV</sequence>
<dbReference type="PANTHER" id="PTHR47506:SF6">
    <property type="entry name" value="HTH-TYPE TRANSCRIPTIONAL REPRESSOR NEMR"/>
    <property type="match status" value="1"/>
</dbReference>
<evidence type="ECO:0000256" key="4">
    <source>
        <dbReference type="PROSITE-ProRule" id="PRU00335"/>
    </source>
</evidence>